<dbReference type="GO" id="GO:0003677">
    <property type="term" value="F:DNA binding"/>
    <property type="evidence" value="ECO:0007669"/>
    <property type="project" value="InterPro"/>
</dbReference>
<dbReference type="PANTHER" id="PTHR37299:SF1">
    <property type="entry name" value="STAGE 0 SPORULATION PROTEIN A HOMOLOG"/>
    <property type="match status" value="1"/>
</dbReference>
<feature type="domain" description="HTH LytTR-type" evidence="3">
    <location>
        <begin position="136"/>
        <end position="239"/>
    </location>
</feature>
<reference evidence="4 5" key="1">
    <citation type="submission" date="2016-11" db="EMBL/GenBank/DDBJ databases">
        <authorList>
            <person name="Jaros S."/>
            <person name="Januszkiewicz K."/>
            <person name="Wedrychowicz H."/>
        </authorList>
    </citation>
    <scope>NUCLEOTIDE SEQUENCE [LARGE SCALE GENOMIC DNA]</scope>
    <source>
        <strain evidence="4 5">DSM 24574</strain>
    </source>
</reference>
<dbReference type="Gene3D" id="3.40.50.2300">
    <property type="match status" value="1"/>
</dbReference>
<proteinExistence type="predicted"/>
<evidence type="ECO:0000259" key="3">
    <source>
        <dbReference type="PROSITE" id="PS50930"/>
    </source>
</evidence>
<dbReference type="RefSeq" id="WP_073135439.1">
    <property type="nucleotide sequence ID" value="NZ_FQWQ01000002.1"/>
</dbReference>
<dbReference type="AlphaFoldDB" id="A0A1M5QQK8"/>
<dbReference type="PROSITE" id="PS50930">
    <property type="entry name" value="HTH_LYTTR"/>
    <property type="match status" value="1"/>
</dbReference>
<dbReference type="SMART" id="SM00850">
    <property type="entry name" value="LytTR"/>
    <property type="match status" value="1"/>
</dbReference>
<dbReference type="Pfam" id="PF04397">
    <property type="entry name" value="LytTR"/>
    <property type="match status" value="1"/>
</dbReference>
<dbReference type="PROSITE" id="PS50110">
    <property type="entry name" value="RESPONSE_REGULATORY"/>
    <property type="match status" value="1"/>
</dbReference>
<evidence type="ECO:0000313" key="4">
    <source>
        <dbReference type="EMBL" id="SHH16030.1"/>
    </source>
</evidence>
<name>A0A1M5QQK8_9BACT</name>
<protein>
    <submittedName>
        <fullName evidence="4">Two component transcriptional regulator, LytTR family</fullName>
    </submittedName>
</protein>
<dbReference type="Gene3D" id="2.40.50.1020">
    <property type="entry name" value="LytTr DNA-binding domain"/>
    <property type="match status" value="1"/>
</dbReference>
<dbReference type="STRING" id="947013.SAMN04488109_2941"/>
<dbReference type="InterPro" id="IPR007492">
    <property type="entry name" value="LytTR_DNA-bd_dom"/>
</dbReference>
<sequence length="240" mass="27954">MIKCVIIDDEPLAVECIASYIKEVSFLQLVGTGTNPLDLNAMLDEQPIDLIFLDIEMPFINGIEFLKMTPDPPMVIITTAYPSYALEGFQLDVLDYLVKPITFNRFLKAVNKSKDYHQLLHATSRNATGDETPDYFFIKCDYKYEKLYFKDILYIEAMQNYITIHTQKGKYMTLLYLKNIEEKLNPQAFIRVHKSYIVSISKIEAIENNDIHIQTHRIPISRNYQAEVLGRVVNDRLWKK</sequence>
<dbReference type="InterPro" id="IPR011006">
    <property type="entry name" value="CheY-like_superfamily"/>
</dbReference>
<evidence type="ECO:0000256" key="1">
    <source>
        <dbReference type="PROSITE-ProRule" id="PRU00169"/>
    </source>
</evidence>
<keyword evidence="5" id="KW-1185">Reference proteome</keyword>
<dbReference type="SUPFAM" id="SSF52172">
    <property type="entry name" value="CheY-like"/>
    <property type="match status" value="1"/>
</dbReference>
<dbReference type="SMART" id="SM00448">
    <property type="entry name" value="REC"/>
    <property type="match status" value="1"/>
</dbReference>
<dbReference type="EMBL" id="FQWQ01000002">
    <property type="protein sequence ID" value="SHH16030.1"/>
    <property type="molecule type" value="Genomic_DNA"/>
</dbReference>
<dbReference type="OrthoDB" id="1646880at2"/>
<gene>
    <name evidence="4" type="ORF">SAMN04488109_2941</name>
</gene>
<accession>A0A1M5QQK8</accession>
<dbReference type="PANTHER" id="PTHR37299">
    <property type="entry name" value="TRANSCRIPTIONAL REGULATOR-RELATED"/>
    <property type="match status" value="1"/>
</dbReference>
<feature type="domain" description="Response regulatory" evidence="2">
    <location>
        <begin position="3"/>
        <end position="114"/>
    </location>
</feature>
<organism evidence="4 5">
    <name type="scientific">Chryseolinea serpens</name>
    <dbReference type="NCBI Taxonomy" id="947013"/>
    <lineage>
        <taxon>Bacteria</taxon>
        <taxon>Pseudomonadati</taxon>
        <taxon>Bacteroidota</taxon>
        <taxon>Cytophagia</taxon>
        <taxon>Cytophagales</taxon>
        <taxon>Fulvivirgaceae</taxon>
        <taxon>Chryseolinea</taxon>
    </lineage>
</organism>
<evidence type="ECO:0000259" key="2">
    <source>
        <dbReference type="PROSITE" id="PS50110"/>
    </source>
</evidence>
<evidence type="ECO:0000313" key="5">
    <source>
        <dbReference type="Proteomes" id="UP000184212"/>
    </source>
</evidence>
<dbReference type="InterPro" id="IPR001789">
    <property type="entry name" value="Sig_transdc_resp-reg_receiver"/>
</dbReference>
<dbReference type="GO" id="GO:0000156">
    <property type="term" value="F:phosphorelay response regulator activity"/>
    <property type="evidence" value="ECO:0007669"/>
    <property type="project" value="InterPro"/>
</dbReference>
<keyword evidence="1" id="KW-0597">Phosphoprotein</keyword>
<dbReference type="Pfam" id="PF00072">
    <property type="entry name" value="Response_reg"/>
    <property type="match status" value="1"/>
</dbReference>
<dbReference type="InterPro" id="IPR046947">
    <property type="entry name" value="LytR-like"/>
</dbReference>
<dbReference type="Proteomes" id="UP000184212">
    <property type="component" value="Unassembled WGS sequence"/>
</dbReference>
<feature type="modified residue" description="4-aspartylphosphate" evidence="1">
    <location>
        <position position="54"/>
    </location>
</feature>